<evidence type="ECO:0000313" key="1">
    <source>
        <dbReference type="EMBL" id="GGF76652.1"/>
    </source>
</evidence>
<evidence type="ECO:0000313" key="2">
    <source>
        <dbReference type="Proteomes" id="UP000632498"/>
    </source>
</evidence>
<organism evidence="1 2">
    <name type="scientific">Terasakiella brassicae</name>
    <dbReference type="NCBI Taxonomy" id="1634917"/>
    <lineage>
        <taxon>Bacteria</taxon>
        <taxon>Pseudomonadati</taxon>
        <taxon>Pseudomonadota</taxon>
        <taxon>Alphaproteobacteria</taxon>
        <taxon>Rhodospirillales</taxon>
        <taxon>Terasakiellaceae</taxon>
        <taxon>Terasakiella</taxon>
    </lineage>
</organism>
<reference evidence="1" key="2">
    <citation type="submission" date="2020-09" db="EMBL/GenBank/DDBJ databases">
        <authorList>
            <person name="Sun Q."/>
            <person name="Zhou Y."/>
        </authorList>
    </citation>
    <scope>NUCLEOTIDE SEQUENCE</scope>
    <source>
        <strain evidence="1">CGMCC 1.15254</strain>
    </source>
</reference>
<proteinExistence type="predicted"/>
<comment type="caution">
    <text evidence="1">The sequence shown here is derived from an EMBL/GenBank/DDBJ whole genome shotgun (WGS) entry which is preliminary data.</text>
</comment>
<reference evidence="1" key="1">
    <citation type="journal article" date="2014" name="Int. J. Syst. Evol. Microbiol.">
        <title>Complete genome sequence of Corynebacterium casei LMG S-19264T (=DSM 44701T), isolated from a smear-ripened cheese.</title>
        <authorList>
            <consortium name="US DOE Joint Genome Institute (JGI-PGF)"/>
            <person name="Walter F."/>
            <person name="Albersmeier A."/>
            <person name="Kalinowski J."/>
            <person name="Ruckert C."/>
        </authorList>
    </citation>
    <scope>NUCLEOTIDE SEQUENCE</scope>
    <source>
        <strain evidence="1">CGMCC 1.15254</strain>
    </source>
</reference>
<gene>
    <name evidence="1" type="ORF">GCM10011332_33310</name>
</gene>
<keyword evidence="2" id="KW-1185">Reference proteome</keyword>
<protein>
    <submittedName>
        <fullName evidence="1">Uncharacterized protein</fullName>
    </submittedName>
</protein>
<sequence length="80" mass="8564">MNVFRLAITEDNKIMSVEGDLELGQAPNGITIHEVYNCPEEAQIEDAAYLLSKGPLKEGMFRHNFADLASGGASCCGACS</sequence>
<name>A0A917C8N3_9PROT</name>
<dbReference type="EMBL" id="BMHV01000054">
    <property type="protein sequence ID" value="GGF76652.1"/>
    <property type="molecule type" value="Genomic_DNA"/>
</dbReference>
<dbReference type="RefSeq" id="WP_188667327.1">
    <property type="nucleotide sequence ID" value="NZ_BMHV01000054.1"/>
</dbReference>
<accession>A0A917C8N3</accession>
<dbReference type="Proteomes" id="UP000632498">
    <property type="component" value="Unassembled WGS sequence"/>
</dbReference>
<dbReference type="AlphaFoldDB" id="A0A917C8N3"/>